<evidence type="ECO:0000313" key="1">
    <source>
        <dbReference type="EMBL" id="SEK25244.1"/>
    </source>
</evidence>
<accession>A0A1H7FHI7</accession>
<dbReference type="SUPFAM" id="SSF88713">
    <property type="entry name" value="Glycoside hydrolase/deacetylase"/>
    <property type="match status" value="1"/>
</dbReference>
<dbReference type="RefSeq" id="WP_092758771.1">
    <property type="nucleotide sequence ID" value="NZ_FNZQ01000001.1"/>
</dbReference>
<sequence>MPTIDGSISDWSPDARLDTAATGTLGYGLWGVADPDYFYFAITSDDVIIGENTTLWLDTDLDRGTGYQIWGWAGGAEYQVEIAADGTARLYSGGPEETLVAELEAVRSADGRVLEFRIDRSLLAGNPDAVRVYADVNDSAFLPNSYANTNFIVAEPSPSVVTGGKTLDGNLVDWDAATRLDTPATGAAGYAFYGDLQDNVFTFAISTDGTAIGANTTIWLDTDRDTATGYQVWGWAVGGEYNINITADGEARLYTGAAGETFVANLDFAYNADGTVIEIALDRALVGNPASMRVFADVNDSVFIPNSYANANFIVGSEPTPVIGGITLDGSVSEWTPESILLTQGGYQLRGEFVVDAAGDQYVFAIESDGTTIGANTTIWLDTDLNSTTGYQIWGWAGGAEYNVNITADGQARLYSGAAGGTYIADLDFGFSADGTGFEVAISKDLLSGAPDQVRILADVNDAVFLPGDYSSANLVVGAPLPPPTDAPESRIAIVYSATTAANFYDITAYGQLFMAAQNQAMQAGIPFDLLTEADLLDPTGLAGYDAIVFPGFSNVQASQAATIAASLTTAAQDYGVGMIVAGNFLTNDETGAALPGNSYARMNALLGVTLEGFGATQGITLNASNAANPILDGYTNGQVVGNYGNLSYLNFTDTTGSGQVLFEQVVSDGTYDAVIATQTAGRNVHFATDAIMGNNNILGEAIDWVLQDNAPDISLLMTRNSSIFYSRNDMDQSQETWDVSGQTPGIYDAMLPIIETWYENYGFVGSYYVNIGSNPPDQQTDWSVSKPYYDRLLALESEIGTHSYTHAVDTNLLFPDVVTDELLQARNFVYPDMTASEFNAILADTLARTDPTNPNAIDPADLTVQEKAVLEASYRFQFEYSKLVIEREMGIQVTGAAVSGAPERIDATREIIQFFDYISGGYSGTGAGYPGAFGYLTPGENDRVYLAPNMSFDFSLVGFNGMTPEQAEATWLAEFAALTANGTTPILAFPWHDYGPTEWNLGTPGQVYTFQMYETLIAAAAASGAEFVTGKDLAERIASFSASSLTTSRVGDVVNVTVGSSDAGKFAIDLGKEGQIASVTNWYAWDSDSVFLPSSGGTFEITLGTEMADVTRISALPMRGDLLSVSGDGSDLDFSFSGRGEVLVTLRSQDSAPIRITGADSATLPDAGSVSLTFDTVGLNTASVDYLAPGTLLIGDAGSDILLGGSAADTLEGRGGNDILSGGGGDDYFVFRLGDAFDTILDFATGIDTLELSGFGFADAEAAWGAFVDTAEGLELTFGDTDRLLLAGLNQGDLSSADIVTDPFLFA</sequence>
<dbReference type="OrthoDB" id="5618759at2"/>
<dbReference type="EMBL" id="FNZQ01000001">
    <property type="protein sequence ID" value="SEK25244.1"/>
    <property type="molecule type" value="Genomic_DNA"/>
</dbReference>
<dbReference type="InterPro" id="IPR011330">
    <property type="entry name" value="Glyco_hydro/deAcase_b/a-brl"/>
</dbReference>
<dbReference type="GO" id="GO:0005975">
    <property type="term" value="P:carbohydrate metabolic process"/>
    <property type="evidence" value="ECO:0007669"/>
    <property type="project" value="InterPro"/>
</dbReference>
<name>A0A1H7FHI7_9RHOB</name>
<dbReference type="Gene3D" id="3.40.50.880">
    <property type="match status" value="1"/>
</dbReference>
<proteinExistence type="predicted"/>
<dbReference type="Pfam" id="PF00353">
    <property type="entry name" value="HemolysinCabind"/>
    <property type="match status" value="1"/>
</dbReference>
<evidence type="ECO:0000313" key="2">
    <source>
        <dbReference type="Proteomes" id="UP000199283"/>
    </source>
</evidence>
<keyword evidence="2" id="KW-1185">Reference proteome</keyword>
<protein>
    <submittedName>
        <fullName evidence="1">Serralysin</fullName>
    </submittedName>
</protein>
<dbReference type="STRING" id="188906.SAMN04488526_0108"/>
<dbReference type="Gene3D" id="2.150.10.10">
    <property type="entry name" value="Serralysin-like metalloprotease, C-terminal"/>
    <property type="match status" value="1"/>
</dbReference>
<dbReference type="PROSITE" id="PS00330">
    <property type="entry name" value="HEMOLYSIN_CALCIUM"/>
    <property type="match status" value="1"/>
</dbReference>
<dbReference type="SUPFAM" id="SSF51120">
    <property type="entry name" value="beta-Roll"/>
    <property type="match status" value="1"/>
</dbReference>
<dbReference type="InterPro" id="IPR001343">
    <property type="entry name" value="Hemolysn_Ca-bd"/>
</dbReference>
<dbReference type="Proteomes" id="UP000199283">
    <property type="component" value="Unassembled WGS sequence"/>
</dbReference>
<dbReference type="InterPro" id="IPR018511">
    <property type="entry name" value="Hemolysin-typ_Ca-bd_CS"/>
</dbReference>
<dbReference type="InterPro" id="IPR011049">
    <property type="entry name" value="Serralysin-like_metalloprot_C"/>
</dbReference>
<dbReference type="SUPFAM" id="SSF52317">
    <property type="entry name" value="Class I glutamine amidotransferase-like"/>
    <property type="match status" value="1"/>
</dbReference>
<organism evidence="1 2">
    <name type="scientific">Jannaschia helgolandensis</name>
    <dbReference type="NCBI Taxonomy" id="188906"/>
    <lineage>
        <taxon>Bacteria</taxon>
        <taxon>Pseudomonadati</taxon>
        <taxon>Pseudomonadota</taxon>
        <taxon>Alphaproteobacteria</taxon>
        <taxon>Rhodobacterales</taxon>
        <taxon>Roseobacteraceae</taxon>
        <taxon>Jannaschia</taxon>
    </lineage>
</organism>
<gene>
    <name evidence="1" type="ORF">SAMN04488526_0108</name>
</gene>
<dbReference type="InterPro" id="IPR029062">
    <property type="entry name" value="Class_I_gatase-like"/>
</dbReference>
<reference evidence="1 2" key="1">
    <citation type="submission" date="2016-10" db="EMBL/GenBank/DDBJ databases">
        <authorList>
            <person name="de Groot N.N."/>
        </authorList>
    </citation>
    <scope>NUCLEOTIDE SEQUENCE [LARGE SCALE GENOMIC DNA]</scope>
    <source>
        <strain evidence="1 2">DSM 14858</strain>
    </source>
</reference>
<dbReference type="GO" id="GO:0005509">
    <property type="term" value="F:calcium ion binding"/>
    <property type="evidence" value="ECO:0007669"/>
    <property type="project" value="InterPro"/>
</dbReference>